<reference evidence="2 4" key="1">
    <citation type="submission" date="2016-02" db="EMBL/GenBank/DDBJ databases">
        <authorList>
            <person name="Holder M.E."/>
            <person name="Ajami N.J."/>
            <person name="Petrosino J.F."/>
        </authorList>
    </citation>
    <scope>NUCLEOTIDE SEQUENCE [LARGE SCALE GENOMIC DNA]</scope>
    <source>
        <strain evidence="2 4">CCUG 32990</strain>
    </source>
</reference>
<evidence type="ECO:0000313" key="4">
    <source>
        <dbReference type="Proteomes" id="UP000065822"/>
    </source>
</evidence>
<accession>A0AAX2GYC2</accession>
<dbReference type="PANTHER" id="PTHR33169:SF14">
    <property type="entry name" value="TRANSCRIPTIONAL REGULATOR RV3488"/>
    <property type="match status" value="1"/>
</dbReference>
<evidence type="ECO:0000313" key="3">
    <source>
        <dbReference type="EMBL" id="SNV11550.1"/>
    </source>
</evidence>
<dbReference type="InterPro" id="IPR036390">
    <property type="entry name" value="WH_DNA-bd_sf"/>
</dbReference>
<dbReference type="InterPro" id="IPR036388">
    <property type="entry name" value="WH-like_DNA-bd_sf"/>
</dbReference>
<evidence type="ECO:0000259" key="1">
    <source>
        <dbReference type="Pfam" id="PF03551"/>
    </source>
</evidence>
<evidence type="ECO:0000313" key="5">
    <source>
        <dbReference type="Proteomes" id="UP000215539"/>
    </source>
</evidence>
<dbReference type="Proteomes" id="UP000215539">
    <property type="component" value="Chromosome 1"/>
</dbReference>
<dbReference type="InterPro" id="IPR005149">
    <property type="entry name" value="Tscrpt_reg_PadR_N"/>
</dbReference>
<protein>
    <submittedName>
        <fullName evidence="3">Transcriptional regulator, Acidobacterial, PadR-family</fullName>
    </submittedName>
</protein>
<dbReference type="EMBL" id="LT906449">
    <property type="protein sequence ID" value="SNV11550.1"/>
    <property type="molecule type" value="Genomic_DNA"/>
</dbReference>
<dbReference type="KEGG" id="chg:AXF12_01660"/>
<feature type="domain" description="Transcription regulator PadR N-terminal" evidence="1">
    <location>
        <begin position="30"/>
        <end position="99"/>
    </location>
</feature>
<dbReference type="SUPFAM" id="SSF46785">
    <property type="entry name" value="Winged helix' DNA-binding domain"/>
    <property type="match status" value="1"/>
</dbReference>
<reference evidence="3 5" key="2">
    <citation type="submission" date="2017-06" db="EMBL/GenBank/DDBJ databases">
        <authorList>
            <consortium name="Pathogen Informatics"/>
        </authorList>
    </citation>
    <scope>NUCLEOTIDE SEQUENCE [LARGE SCALE GENOMIC DNA]</scope>
    <source>
        <strain evidence="3 5">NCTC12947</strain>
    </source>
</reference>
<dbReference type="Gene3D" id="1.10.10.10">
    <property type="entry name" value="Winged helix-like DNA-binding domain superfamily/Winged helix DNA-binding domain"/>
    <property type="match status" value="1"/>
</dbReference>
<keyword evidence="4" id="KW-1185">Reference proteome</keyword>
<dbReference type="InterPro" id="IPR052509">
    <property type="entry name" value="Metal_resp_DNA-bind_regulator"/>
</dbReference>
<dbReference type="PANTHER" id="PTHR33169">
    <property type="entry name" value="PADR-FAMILY TRANSCRIPTIONAL REGULATOR"/>
    <property type="match status" value="1"/>
</dbReference>
<name>A0AAX2GYC2_9FLAO</name>
<proteinExistence type="predicted"/>
<dbReference type="RefSeq" id="WP_066427919.1">
    <property type="nucleotide sequence ID" value="NZ_CP014227.1"/>
</dbReference>
<dbReference type="Pfam" id="PF03551">
    <property type="entry name" value="PadR"/>
    <property type="match status" value="1"/>
</dbReference>
<organism evidence="3 5">
    <name type="scientific">Capnocytophaga haemolytica</name>
    <dbReference type="NCBI Taxonomy" id="45243"/>
    <lineage>
        <taxon>Bacteria</taxon>
        <taxon>Pseudomonadati</taxon>
        <taxon>Bacteroidota</taxon>
        <taxon>Flavobacteriia</taxon>
        <taxon>Flavobacteriales</taxon>
        <taxon>Flavobacteriaceae</taxon>
        <taxon>Capnocytophaga</taxon>
    </lineage>
</organism>
<dbReference type="AlphaFoldDB" id="A0AAX2GYC2"/>
<gene>
    <name evidence="2" type="ORF">AXF12_01660</name>
    <name evidence="3" type="ORF">SAMEA44541418_01424</name>
</gene>
<evidence type="ECO:0000313" key="2">
    <source>
        <dbReference type="EMBL" id="AMD84352.1"/>
    </source>
</evidence>
<dbReference type="EMBL" id="CP014227">
    <property type="protein sequence ID" value="AMD84352.1"/>
    <property type="molecule type" value="Genomic_DNA"/>
</dbReference>
<dbReference type="Proteomes" id="UP000065822">
    <property type="component" value="Chromosome"/>
</dbReference>
<sequence>MEQSKLLTELLQSWEDTYKKGQLTLWIFLALKHAPKYVDEIKAFISEKTRGTLLCEEQSLYRALRKYEYINVVSFELRKGNKGPDRKYYLLTPLGEALFSEFVQRNITLFYQEEIINLLKEK</sequence>